<reference evidence="8 10" key="1">
    <citation type="submission" date="2014-08" db="EMBL/GenBank/DDBJ databases">
        <title>Methylacidiphilum kamchatkense strain Kam1 draft genome sequence.</title>
        <authorList>
            <person name="Birkeland N.-K."/>
            <person name="Erikstad H.A."/>
        </authorList>
    </citation>
    <scope>NUCLEOTIDE SEQUENCE [LARGE SCALE GENOMIC DNA]</scope>
    <source>
        <strain evidence="8 10">Kam1</strain>
    </source>
</reference>
<dbReference type="STRING" id="1202785.A946_01555"/>
<protein>
    <submittedName>
        <fullName evidence="8 9">Membrane protein</fullName>
    </submittedName>
</protein>
<evidence type="ECO:0000313" key="8">
    <source>
        <dbReference type="EMBL" id="KIE59406.1"/>
    </source>
</evidence>
<dbReference type="Proteomes" id="UP000315925">
    <property type="component" value="Chromosome"/>
</dbReference>
<dbReference type="InterPro" id="IPR052053">
    <property type="entry name" value="IM_YidH-like"/>
</dbReference>
<dbReference type="GO" id="GO:0005886">
    <property type="term" value="C:plasma membrane"/>
    <property type="evidence" value="ECO:0007669"/>
    <property type="project" value="UniProtKB-SubCell"/>
</dbReference>
<proteinExistence type="predicted"/>
<evidence type="ECO:0000259" key="7">
    <source>
        <dbReference type="Pfam" id="PF02656"/>
    </source>
</evidence>
<organism evidence="9 11">
    <name type="scientific">Methylacidiphilum kamchatkense Kam1</name>
    <dbReference type="NCBI Taxonomy" id="1202785"/>
    <lineage>
        <taxon>Bacteria</taxon>
        <taxon>Pseudomonadati</taxon>
        <taxon>Verrucomicrobiota</taxon>
        <taxon>Methylacidiphilae</taxon>
        <taxon>Methylacidiphilales</taxon>
        <taxon>Methylacidiphilaceae</taxon>
        <taxon>Methylacidiphilum (ex Ratnadevi et al. 2023)</taxon>
    </lineage>
</organism>
<evidence type="ECO:0000256" key="5">
    <source>
        <dbReference type="ARBA" id="ARBA00023136"/>
    </source>
</evidence>
<dbReference type="OrthoDB" id="582337at2"/>
<dbReference type="Pfam" id="PF02656">
    <property type="entry name" value="DUF202"/>
    <property type="match status" value="1"/>
</dbReference>
<dbReference type="EMBL" id="JQNX01000001">
    <property type="protein sequence ID" value="KIE59406.1"/>
    <property type="molecule type" value="Genomic_DNA"/>
</dbReference>
<name>A0A0C1RWU8_9BACT</name>
<comment type="subcellular location">
    <subcellularLocation>
        <location evidence="1">Cell membrane</location>
        <topology evidence="1">Multi-pass membrane protein</topology>
    </subcellularLocation>
</comment>
<dbReference type="InterPro" id="IPR003807">
    <property type="entry name" value="DUF202"/>
</dbReference>
<keyword evidence="10" id="KW-1185">Reference proteome</keyword>
<gene>
    <name evidence="8" type="ORF">A946_01555</name>
    <name evidence="9" type="ORF">kam1_1388</name>
</gene>
<evidence type="ECO:0000256" key="2">
    <source>
        <dbReference type="ARBA" id="ARBA00022475"/>
    </source>
</evidence>
<keyword evidence="4 6" id="KW-1133">Transmembrane helix</keyword>
<dbReference type="EMBL" id="CP037899">
    <property type="protein sequence ID" value="QDQ42611.1"/>
    <property type="molecule type" value="Genomic_DNA"/>
</dbReference>
<keyword evidence="3 6" id="KW-0812">Transmembrane</keyword>
<keyword evidence="2" id="KW-1003">Cell membrane</keyword>
<dbReference type="Proteomes" id="UP000031594">
    <property type="component" value="Unassembled WGS sequence"/>
</dbReference>
<reference evidence="9" key="2">
    <citation type="journal article" date="2019" name="BMC Genomics">
        <title>Complete genome sequence analysis of the thermoacidophilic verrucomicrobial methanotroph 'Candidatus Methylacidiphilum kamchatkense' strain Kam1 and comparison with its closest relatives.</title>
        <authorList>
            <person name="Kruse T."/>
            <person name="Ratnadevi C.M."/>
            <person name="Erikstad H.A."/>
            <person name="Birkeland N.K."/>
        </authorList>
    </citation>
    <scope>NUCLEOTIDE SEQUENCE</scope>
    <source>
        <strain evidence="9">Kam1</strain>
    </source>
</reference>
<evidence type="ECO:0000256" key="1">
    <source>
        <dbReference type="ARBA" id="ARBA00004651"/>
    </source>
</evidence>
<dbReference type="PANTHER" id="PTHR34187">
    <property type="entry name" value="FGR18P"/>
    <property type="match status" value="1"/>
</dbReference>
<evidence type="ECO:0000313" key="9">
    <source>
        <dbReference type="EMBL" id="QDQ42611.1"/>
    </source>
</evidence>
<dbReference type="PANTHER" id="PTHR34187:SF2">
    <property type="entry name" value="DUF202 DOMAIN-CONTAINING PROTEIN"/>
    <property type="match status" value="1"/>
</dbReference>
<dbReference type="KEGG" id="mkc:kam1_1388"/>
<sequence>MKKNFGDHSANERTFLAWIRTGIAIMAFGFLIEKFTLFLDYIRVMFDNKNHHQDSRFFDPVVQWMGFAFMSIGVFTIFVASIRFYINAKQIDSNKLFEVEKAWVNTLLGLLIGLAGLVLAFLIGKNVILQSEFKS</sequence>
<evidence type="ECO:0000313" key="10">
    <source>
        <dbReference type="Proteomes" id="UP000031594"/>
    </source>
</evidence>
<feature type="transmembrane region" description="Helical" evidence="6">
    <location>
        <begin position="62"/>
        <end position="86"/>
    </location>
</feature>
<feature type="transmembrane region" description="Helical" evidence="6">
    <location>
        <begin position="107"/>
        <end position="128"/>
    </location>
</feature>
<evidence type="ECO:0000256" key="4">
    <source>
        <dbReference type="ARBA" id="ARBA00022989"/>
    </source>
</evidence>
<dbReference type="AlphaFoldDB" id="A0A0C1RWU8"/>
<evidence type="ECO:0000256" key="6">
    <source>
        <dbReference type="SAM" id="Phobius"/>
    </source>
</evidence>
<reference evidence="11" key="3">
    <citation type="submission" date="2019-03" db="EMBL/GenBank/DDBJ databases">
        <title>Complete genome of Methylacidiphilum kamchatkense Kam1.</title>
        <authorList>
            <person name="Kruse T."/>
            <person name="Murarilal Ratnadevi C."/>
            <person name="Erikstad H.-A."/>
            <person name="Birkeland N.-K."/>
        </authorList>
    </citation>
    <scope>NUCLEOTIDE SEQUENCE [LARGE SCALE GENOMIC DNA]</scope>
    <source>
        <strain evidence="11">kam1</strain>
    </source>
</reference>
<evidence type="ECO:0000313" key="11">
    <source>
        <dbReference type="Proteomes" id="UP000315925"/>
    </source>
</evidence>
<evidence type="ECO:0000256" key="3">
    <source>
        <dbReference type="ARBA" id="ARBA00022692"/>
    </source>
</evidence>
<dbReference type="RefSeq" id="WP_039720667.1">
    <property type="nucleotide sequence ID" value="NZ_CP037899.1"/>
</dbReference>
<feature type="domain" description="DUF202" evidence="7">
    <location>
        <begin position="7"/>
        <end position="88"/>
    </location>
</feature>
<accession>A0A0C1RWU8</accession>
<keyword evidence="5 6" id="KW-0472">Membrane</keyword>
<feature type="transmembrane region" description="Helical" evidence="6">
    <location>
        <begin position="21"/>
        <end position="42"/>
    </location>
</feature>